<accession>A0ABT8CKQ3</accession>
<sequence length="119" mass="13901">MNTFSEQLNLSYALSYENQSEDNFVDRELVNELKSVSDKVRLSILIDTRDNPMTTSQMTARYSLTIGNISKHIKILRNANLLHRKRIKHEVFYFSDKEKLSNIISRLIDVTNYSGLMKK</sequence>
<evidence type="ECO:0000313" key="5">
    <source>
        <dbReference type="EMBL" id="MDN3702018.1"/>
    </source>
</evidence>
<feature type="domain" description="HTH arsR-type" evidence="4">
    <location>
        <begin position="21"/>
        <end position="115"/>
    </location>
</feature>
<evidence type="ECO:0000259" key="4">
    <source>
        <dbReference type="PROSITE" id="PS50987"/>
    </source>
</evidence>
<reference evidence="6" key="1">
    <citation type="journal article" date="2019" name="Int. J. Syst. Evol. Microbiol.">
        <title>The Global Catalogue of Microorganisms (GCM) 10K type strain sequencing project: providing services to taxonomists for standard genome sequencing and annotation.</title>
        <authorList>
            <consortium name="The Broad Institute Genomics Platform"/>
            <consortium name="The Broad Institute Genome Sequencing Center for Infectious Disease"/>
            <person name="Wu L."/>
            <person name="Ma J."/>
        </authorList>
    </citation>
    <scope>NUCLEOTIDE SEQUENCE [LARGE SCALE GENOMIC DNA]</scope>
    <source>
        <strain evidence="6">CECT 7226</strain>
    </source>
</reference>
<keyword evidence="6" id="KW-1185">Reference proteome</keyword>
<keyword evidence="1" id="KW-0805">Transcription regulation</keyword>
<dbReference type="PROSITE" id="PS50987">
    <property type="entry name" value="HTH_ARSR_2"/>
    <property type="match status" value="1"/>
</dbReference>
<dbReference type="RefSeq" id="WP_290334926.1">
    <property type="nucleotide sequence ID" value="NZ_JAUFQY010000002.1"/>
</dbReference>
<evidence type="ECO:0000256" key="1">
    <source>
        <dbReference type="ARBA" id="ARBA00023015"/>
    </source>
</evidence>
<dbReference type="InterPro" id="IPR036388">
    <property type="entry name" value="WH-like_DNA-bd_sf"/>
</dbReference>
<dbReference type="InterPro" id="IPR051081">
    <property type="entry name" value="HTH_MetalResp_TranReg"/>
</dbReference>
<organism evidence="5 6">
    <name type="scientific">Vibrio artabrorum</name>
    <dbReference type="NCBI Taxonomy" id="446374"/>
    <lineage>
        <taxon>Bacteria</taxon>
        <taxon>Pseudomonadati</taxon>
        <taxon>Pseudomonadota</taxon>
        <taxon>Gammaproteobacteria</taxon>
        <taxon>Vibrionales</taxon>
        <taxon>Vibrionaceae</taxon>
        <taxon>Vibrio</taxon>
    </lineage>
</organism>
<dbReference type="SMART" id="SM00418">
    <property type="entry name" value="HTH_ARSR"/>
    <property type="match status" value="1"/>
</dbReference>
<dbReference type="SUPFAM" id="SSF46785">
    <property type="entry name" value="Winged helix' DNA-binding domain"/>
    <property type="match status" value="1"/>
</dbReference>
<dbReference type="PANTHER" id="PTHR33154:SF33">
    <property type="entry name" value="TRANSCRIPTIONAL REPRESSOR SDPR"/>
    <property type="match status" value="1"/>
</dbReference>
<protein>
    <submittedName>
        <fullName evidence="5">Winged helix-turn-helix domain-containing protein</fullName>
    </submittedName>
</protein>
<dbReference type="EMBL" id="JAUFQY010000002">
    <property type="protein sequence ID" value="MDN3702018.1"/>
    <property type="molecule type" value="Genomic_DNA"/>
</dbReference>
<keyword evidence="3" id="KW-0804">Transcription</keyword>
<dbReference type="PANTHER" id="PTHR33154">
    <property type="entry name" value="TRANSCRIPTIONAL REGULATOR, ARSR FAMILY"/>
    <property type="match status" value="1"/>
</dbReference>
<gene>
    <name evidence="5" type="ORF">QWY96_15960</name>
</gene>
<dbReference type="InterPro" id="IPR036390">
    <property type="entry name" value="WH_DNA-bd_sf"/>
</dbReference>
<dbReference type="Pfam" id="PF12840">
    <property type="entry name" value="HTH_20"/>
    <property type="match status" value="1"/>
</dbReference>
<evidence type="ECO:0000313" key="6">
    <source>
        <dbReference type="Proteomes" id="UP001223712"/>
    </source>
</evidence>
<dbReference type="InterPro" id="IPR011991">
    <property type="entry name" value="ArsR-like_HTH"/>
</dbReference>
<keyword evidence="2" id="KW-0238">DNA-binding</keyword>
<dbReference type="CDD" id="cd00090">
    <property type="entry name" value="HTH_ARSR"/>
    <property type="match status" value="1"/>
</dbReference>
<comment type="caution">
    <text evidence="5">The sequence shown here is derived from an EMBL/GenBank/DDBJ whole genome shotgun (WGS) entry which is preliminary data.</text>
</comment>
<dbReference type="Proteomes" id="UP001223712">
    <property type="component" value="Unassembled WGS sequence"/>
</dbReference>
<evidence type="ECO:0000256" key="2">
    <source>
        <dbReference type="ARBA" id="ARBA00023125"/>
    </source>
</evidence>
<name>A0ABT8CKQ3_9VIBR</name>
<dbReference type="InterPro" id="IPR001845">
    <property type="entry name" value="HTH_ArsR_DNA-bd_dom"/>
</dbReference>
<evidence type="ECO:0000256" key="3">
    <source>
        <dbReference type="ARBA" id="ARBA00023163"/>
    </source>
</evidence>
<dbReference type="Gene3D" id="1.10.10.10">
    <property type="entry name" value="Winged helix-like DNA-binding domain superfamily/Winged helix DNA-binding domain"/>
    <property type="match status" value="1"/>
</dbReference>
<proteinExistence type="predicted"/>